<protein>
    <submittedName>
        <fullName evidence="7">Efflux RND transporter periplasmic adaptor subunit</fullName>
    </submittedName>
</protein>
<evidence type="ECO:0000313" key="7">
    <source>
        <dbReference type="EMBL" id="NOU96545.1"/>
    </source>
</evidence>
<dbReference type="AlphaFoldDB" id="A0A972GUS6"/>
<evidence type="ECO:0000256" key="2">
    <source>
        <dbReference type="SAM" id="Coils"/>
    </source>
</evidence>
<comment type="caution">
    <text evidence="7">The sequence shown here is derived from an EMBL/GenBank/DDBJ whole genome shotgun (WGS) entry which is preliminary data.</text>
</comment>
<gene>
    <name evidence="7" type="ORF">GC093_25480</name>
</gene>
<feature type="signal peptide" evidence="3">
    <location>
        <begin position="1"/>
        <end position="34"/>
    </location>
</feature>
<dbReference type="InterPro" id="IPR058792">
    <property type="entry name" value="Beta-barrel_RND_2"/>
</dbReference>
<comment type="similarity">
    <text evidence="1">Belongs to the membrane fusion protein (MFP) (TC 8.A.1) family.</text>
</comment>
<feature type="chain" id="PRO_5037906587" evidence="3">
    <location>
        <begin position="35"/>
        <end position="439"/>
    </location>
</feature>
<dbReference type="GO" id="GO:0015562">
    <property type="term" value="F:efflux transmembrane transporter activity"/>
    <property type="evidence" value="ECO:0007669"/>
    <property type="project" value="TreeGrafter"/>
</dbReference>
<evidence type="ECO:0000259" key="4">
    <source>
        <dbReference type="Pfam" id="PF25954"/>
    </source>
</evidence>
<dbReference type="InterPro" id="IPR058647">
    <property type="entry name" value="BSH_CzcB-like"/>
</dbReference>
<name>A0A972GUS6_9BACL</name>
<evidence type="ECO:0000259" key="6">
    <source>
        <dbReference type="Pfam" id="PF25989"/>
    </source>
</evidence>
<dbReference type="InterPro" id="IPR006143">
    <property type="entry name" value="RND_pump_MFP"/>
</dbReference>
<dbReference type="Pfam" id="PF25954">
    <property type="entry name" value="Beta-barrel_RND_2"/>
    <property type="match status" value="1"/>
</dbReference>
<dbReference type="NCBIfam" id="TIGR01730">
    <property type="entry name" value="RND_mfp"/>
    <property type="match status" value="1"/>
</dbReference>
<dbReference type="SUPFAM" id="SSF111369">
    <property type="entry name" value="HlyD-like secretion proteins"/>
    <property type="match status" value="2"/>
</dbReference>
<feature type="domain" description="YknX-like C-terminal permuted SH3-like" evidence="6">
    <location>
        <begin position="369"/>
        <end position="438"/>
    </location>
</feature>
<evidence type="ECO:0000259" key="5">
    <source>
        <dbReference type="Pfam" id="PF25973"/>
    </source>
</evidence>
<keyword evidence="8" id="KW-1185">Reference proteome</keyword>
<dbReference type="PRINTS" id="PR01490">
    <property type="entry name" value="RTXTOXIND"/>
</dbReference>
<accession>A0A972GUS6</accession>
<feature type="domain" description="CzcB-like barrel-sandwich hybrid" evidence="5">
    <location>
        <begin position="62"/>
        <end position="275"/>
    </location>
</feature>
<dbReference type="Proteomes" id="UP000641588">
    <property type="component" value="Unassembled WGS sequence"/>
</dbReference>
<keyword evidence="2" id="KW-0175">Coiled coil</keyword>
<keyword evidence="3" id="KW-0732">Signal</keyword>
<dbReference type="EMBL" id="WHOD01000099">
    <property type="protein sequence ID" value="NOU96545.1"/>
    <property type="molecule type" value="Genomic_DNA"/>
</dbReference>
<feature type="domain" description="CusB-like beta-barrel" evidence="4">
    <location>
        <begin position="290"/>
        <end position="364"/>
    </location>
</feature>
<reference evidence="7" key="1">
    <citation type="submission" date="2019-10" db="EMBL/GenBank/DDBJ databases">
        <title>Description of Paenibacillus glebae sp. nov.</title>
        <authorList>
            <person name="Carlier A."/>
            <person name="Qi S."/>
        </authorList>
    </citation>
    <scope>NUCLEOTIDE SEQUENCE</scope>
    <source>
        <strain evidence="7">LMG 31456</strain>
    </source>
</reference>
<dbReference type="Gene3D" id="2.40.30.170">
    <property type="match status" value="1"/>
</dbReference>
<dbReference type="Gene3D" id="2.40.420.20">
    <property type="match status" value="1"/>
</dbReference>
<organism evidence="7 8">
    <name type="scientific">Paenibacillus foliorum</name>
    <dbReference type="NCBI Taxonomy" id="2654974"/>
    <lineage>
        <taxon>Bacteria</taxon>
        <taxon>Bacillati</taxon>
        <taxon>Bacillota</taxon>
        <taxon>Bacilli</taxon>
        <taxon>Bacillales</taxon>
        <taxon>Paenibacillaceae</taxon>
        <taxon>Paenibacillus</taxon>
    </lineage>
</organism>
<evidence type="ECO:0000256" key="1">
    <source>
        <dbReference type="ARBA" id="ARBA00009477"/>
    </source>
</evidence>
<dbReference type="RefSeq" id="WP_171654777.1">
    <property type="nucleotide sequence ID" value="NZ_WHOD01000099.1"/>
</dbReference>
<evidence type="ECO:0000256" key="3">
    <source>
        <dbReference type="SAM" id="SignalP"/>
    </source>
</evidence>
<dbReference type="InterPro" id="IPR058637">
    <property type="entry name" value="YknX-like_C"/>
</dbReference>
<proteinExistence type="inferred from homology"/>
<dbReference type="Pfam" id="PF25973">
    <property type="entry name" value="BSH_CzcB"/>
    <property type="match status" value="1"/>
</dbReference>
<feature type="coiled-coil region" evidence="2">
    <location>
        <begin position="195"/>
        <end position="248"/>
    </location>
</feature>
<dbReference type="Pfam" id="PF25989">
    <property type="entry name" value="YknX_C"/>
    <property type="match status" value="1"/>
</dbReference>
<dbReference type="Gene3D" id="2.40.50.100">
    <property type="match status" value="1"/>
</dbReference>
<dbReference type="Gene3D" id="1.10.287.470">
    <property type="entry name" value="Helix hairpin bin"/>
    <property type="match status" value="2"/>
</dbReference>
<sequence length="439" mass="46637">MKRKQLTWIPVILSLCAVMVLPACGAAVAPQANAAQAIPVKAIKLGQTNESGLSGKVIPDQEVKVVSKASGKVLEVKVNEGSVVKKGDVLVQLETDDLSQQLKQAESGVIAAQAKLADTQAGTRSQEIQGLESAVQSAKAASEQIQAATDTARSAFDLAQKNYNRLRNMYESTSTVTKDDMDKGTFEFDKAKSAYDQAQAQLQASVAQVSAAKSKLDLARSGPTGNTVEALQAEVNRLNAGLELASSAFNNASIAAPMDGIIVKRSIQPGEMAQPGVTLLNLVKMDQVQIELSVPDSLIGKLKSGADVDVKISNLPEKSFAGKLNFVSPVSNVNSSTFPVKVTVDNKDGLILAGMMAEVHLKDAGQSRMEIPKAALVKKDNKNYIYTIQDKTAKAVEVTTQDKNQDWVYLQDNASVKAGQQIIINPTDALTDGSTVKVE</sequence>
<dbReference type="PANTHER" id="PTHR30469">
    <property type="entry name" value="MULTIDRUG RESISTANCE PROTEIN MDTA"/>
    <property type="match status" value="1"/>
</dbReference>
<evidence type="ECO:0000313" key="8">
    <source>
        <dbReference type="Proteomes" id="UP000641588"/>
    </source>
</evidence>
<dbReference type="GO" id="GO:1990281">
    <property type="term" value="C:efflux pump complex"/>
    <property type="evidence" value="ECO:0007669"/>
    <property type="project" value="TreeGrafter"/>
</dbReference>